<gene>
    <name evidence="38" type="ORF">H671_4g11713</name>
</gene>
<keyword evidence="17 34" id="KW-1133">Transmembrane helix</keyword>
<dbReference type="InterPro" id="IPR000330">
    <property type="entry name" value="SNF2_N"/>
</dbReference>
<dbReference type="Pfam" id="PF00176">
    <property type="entry name" value="SNF2-rel_dom"/>
    <property type="match status" value="1"/>
</dbReference>
<dbReference type="PROSITE" id="PS00981">
    <property type="entry name" value="G_PROTEIN_RECEP_F3_3"/>
    <property type="match status" value="1"/>
</dbReference>
<comment type="similarity">
    <text evidence="4">Belongs to the SNF2/RAD54 helicase family.</text>
</comment>
<feature type="transmembrane region" description="Helical" evidence="34">
    <location>
        <begin position="2121"/>
        <end position="2137"/>
    </location>
</feature>
<evidence type="ECO:0000256" key="6">
    <source>
        <dbReference type="ARBA" id="ARBA00012551"/>
    </source>
</evidence>
<sequence length="2357" mass="260669">MSDESASGSDPDLDPDVELEDAEEEEEEEEVAEEEHDRDDEEGLLDDPSLEGMCGTEHAQLGEDGQRPPRCTSTTSSQSEPSEQLRHQGKIQASEDPKKKRAQKPSHMRRNIRKLLREDQLEPVTKAAQQEELERRKRLEQQRKEYAAPIPTVPLEFLPEEIVLRASDGPQLPPRVLAQEVICLDSSSGSEDEKCSRDEVIELSSGEEDTLHIVDSSESVSEEDEEEEKGGTHVNDALNQHDALGRVLVNLNHPPEEENVFLAPQLARAVKPHQIGGIRFLYDNLVESLERFKTSSGFGCILAHSMGLGKTLQVISFIDVLFRHTPAKTVLAIVPLIVLSSHSYRTVASRAKVTADWVSEGGVLLMGYEMYRLLTLKKSFATGRPKKTKKRSHPVIIDLDEEDRQQEFRREFEKALCRPGPDVVICDEGHRIKNCQASTSQALKNIRSRRRVVLTGYPLQNNLIEYWCMVDFVRPDFLGTRQEFSNMFERPILNGQCIDSTPQDVRLMRYRSHVLHSLLEGFVQRRGHTVLKIHLPAKEENVILVRLSQIQRDLYTQFMDRFRDCGSSGWLGLNPLKAFCVCCKIWNHPDVLYEALQKENLANEQDLDVEELGSAGTSSRCPPQGTKVKGEDSTLASSMGEATNSKFLQGVGFNPFQERGNNIVTYEWAKDLLTNYQTGVLENSPKMVLLFHLIEESVKLGDKILVFSQSLSTLALIEEFLGKRDVPCLPGAEGQGAQKWVRNVSYFRLDGSTPAFERERLINQFNDPSNLTTWLFLLSTRAGCLGVNLIGANRVVVFDASWNPCHDAQAVCRVYRYGQKKPCHIYRLVADYTLEKKIYDRQISKQGMSDRVVDDLNPMLNFTRKEVENLLHFVEKEPAPQTSLDIKGIKESVLQLACLKYPHLITKEPFEHESLLLNRKDHKLTKAEKKAAKKSYEEDKRTSVPYTRPSYAQYYPASDQSLTSIPAFSQRNWQPTLKGDEKPVASVRPVQSTPIPMMPRHVPLGGSVSSASSTNPSMNFPINYLQRAGVLVQKVVTTTDIVIPGLNSSTDVQARINAGESIHIIRGTKGTYIRTSDGRIFAVRATGKPKAPEDGRMAASGSQGSSLASTSNGRHSASSPKAPDPEGLARPVSPDSPEIISELQHYLGVLRGSPRTMPDLLLLGLIGGLTLLLLLTLLAFAGYSGLLTGVTVSAGSPPIRNITVAYKFHVGSYGDTGQLFTESCSISPKLRSIAVYYDNPHTFCCLVHRDFSVPPEKCRCAVGSILSEGEESPSPELIHLYQKFGFKVFSFPAPSHVVTATFPYTTPISIWLAARRVHPALDTYIKERKLCAHPRLEIYLQDQIHFMCPLARQGDFYVPEVKETERKSRGLAEASDAQMDGTGADTSDASSVSLEVRPGSRETSATTLSPGASNRGWDDGDNRSEHSYSESGASGSSFEELDLEGEGPLGEPQLSPEAKLLGATRELSTPERDPGLLDLTILSGAMGSLLGFLALLLLQGAVAEGPAKKVLTLEGDLVLGGLFPVHQKGGPTEECGPVNEHRGIQRLEAMLFALDRINRDPHLLPGVRLGAHILDSCSKDTHALEQALDFVRASLSRGADGSRHICPDGSYATHSDAPTAITGVIGGSYSDVSIQVANLLRLFQIPQISYASTSAKLSDKSRYDYFARTVPPDFFQAKAMAEILRFFNWTYVSTVASEGDYGETGIEAFELEARARNICVATSEKVGRAMSRAAFEGVVRALLQKPSARVAVLFTRSEDARELLAATQRLNASFTWVASDGWGALESVVAGSEGAAEGAITIELASYPISDFASYFQSLDPWNNSRNPWFREFWEERFHCSFRQRNCAAHSLRSVPFEQESKIMFVVNAVYAMAHALHNMHRALCPNTTHLCDAMRPVNGRRLYKDFVLNVKFDAPFRPADTHNEVRFDRFGDGIGRYNIFTYLRAGSGRYRYQKVGYWAEGLTLDTSLIPWASPSAGPLPASRCSEPCLQNEVKSVQPGEVCCWLCIPCQPYEYRLDEFTCADCGLGYWPNASLTGCFELPQEYIRWGDAWAVGPVTIACLGALATLFVLGVFVRHNATPVVKASGRELCYILLGGVFLCYCMTFIFIAKPSTAVCTLRRLGLGTAFSVCYSALLTKTNRIARIFGGAREGAQRPRFISPASQVAICLALISGQLLIVAAWLVVEAPGIGKETAPERREVVTLRCNHRDASMLGSLAYNVLLIALCTLYAFKTRKCPENFNEAKFIGFTMYTTCIIWLAFLPIFYVTSSDYRVQTTTMCVSVSLSGSVVLGCLFAPKLHIILFQPQKNVVSHRTPTSRFGSAAPRASANLGQGSGSQFVPTVCNGREVVDSTTSSL</sequence>
<evidence type="ECO:0000256" key="14">
    <source>
        <dbReference type="ARBA" id="ARBA00022806"/>
    </source>
</evidence>
<dbReference type="FunFam" id="2.10.50.30:FF:000001">
    <property type="entry name" value="metabotropic glutamate receptor 1"/>
    <property type="match status" value="1"/>
</dbReference>
<keyword evidence="10 34" id="KW-0812">Transmembrane</keyword>
<evidence type="ECO:0000256" key="22">
    <source>
        <dbReference type="ARBA" id="ARBA00023157"/>
    </source>
</evidence>
<dbReference type="InterPro" id="IPR001650">
    <property type="entry name" value="Helicase_C-like"/>
</dbReference>
<protein>
    <recommendedName>
        <fullName evidence="32">Metabotropic glutamate receptor 2</fullName>
        <ecNumber evidence="6">3.6.4.12</ecNumber>
    </recommendedName>
</protein>
<keyword evidence="19" id="KW-0297">G-protein coupled receptor</keyword>
<dbReference type="InterPro" id="IPR028082">
    <property type="entry name" value="Peripla_BP_I"/>
</dbReference>
<dbReference type="GO" id="GO:0016604">
    <property type="term" value="C:nuclear body"/>
    <property type="evidence" value="ECO:0007669"/>
    <property type="project" value="UniProtKB-ARBA"/>
</dbReference>
<feature type="transmembrane region" description="Helical" evidence="34">
    <location>
        <begin position="2051"/>
        <end position="2075"/>
    </location>
</feature>
<dbReference type="GO" id="GO:0005886">
    <property type="term" value="C:plasma membrane"/>
    <property type="evidence" value="ECO:0007669"/>
    <property type="project" value="UniProtKB-SubCell"/>
</dbReference>
<evidence type="ECO:0000313" key="39">
    <source>
        <dbReference type="Proteomes" id="UP000030759"/>
    </source>
</evidence>
<evidence type="ECO:0000256" key="11">
    <source>
        <dbReference type="ARBA" id="ARBA00022729"/>
    </source>
</evidence>
<evidence type="ECO:0000256" key="20">
    <source>
        <dbReference type="ARBA" id="ARBA00023125"/>
    </source>
</evidence>
<evidence type="ECO:0000259" key="36">
    <source>
        <dbReference type="PROSITE" id="PS51192"/>
    </source>
</evidence>
<dbReference type="GO" id="GO:0003677">
    <property type="term" value="F:DNA binding"/>
    <property type="evidence" value="ECO:0007669"/>
    <property type="project" value="UniProtKB-KW"/>
</dbReference>
<dbReference type="GO" id="GO:0003678">
    <property type="term" value="F:DNA helicase activity"/>
    <property type="evidence" value="ECO:0007669"/>
    <property type="project" value="UniProtKB-EC"/>
</dbReference>
<feature type="transmembrane region" description="Helical" evidence="34">
    <location>
        <begin position="2090"/>
        <end position="2109"/>
    </location>
</feature>
<dbReference type="SUPFAM" id="SSF53822">
    <property type="entry name" value="Periplasmic binding protein-like I"/>
    <property type="match status" value="1"/>
</dbReference>
<evidence type="ECO:0000256" key="26">
    <source>
        <dbReference type="ARBA" id="ARBA00023242"/>
    </source>
</evidence>
<feature type="transmembrane region" description="Helical" evidence="34">
    <location>
        <begin position="2213"/>
        <end position="2232"/>
    </location>
</feature>
<evidence type="ECO:0000256" key="7">
    <source>
        <dbReference type="ARBA" id="ARBA00022475"/>
    </source>
</evidence>
<dbReference type="EMBL" id="KE674146">
    <property type="protein sequence ID" value="ERE76599.1"/>
    <property type="molecule type" value="Genomic_DNA"/>
</dbReference>
<feature type="domain" description="G-protein coupled receptors family 3 profile" evidence="35">
    <location>
        <begin position="2052"/>
        <end position="2318"/>
    </location>
</feature>
<comment type="function">
    <text evidence="30">Dimeric G protein-coupled receptor which is activated by the excitatory neurotransmitter L-glutamate. Plays critical roles in modulating synaptic transmission and neuronal excitability. Upon activation by glutamate, inhibits presynaptic calcium channels, reducing further glutamate release and dampening excitatory signaling. Mechanistically, ligand binding causes a conformation change that triggers signaling via guanine nucleotide-binding proteins (G proteins) and modulates the activity of down-stream effectors, such as adenylate cyclase. May mediate suppression of neurotransmission or may be involved in synaptogenesis or synaptic stabilization.</text>
</comment>
<evidence type="ECO:0000256" key="25">
    <source>
        <dbReference type="ARBA" id="ARBA00023224"/>
    </source>
</evidence>
<evidence type="ECO:0000256" key="34">
    <source>
        <dbReference type="SAM" id="Phobius"/>
    </source>
</evidence>
<dbReference type="PROSITE" id="PS50259">
    <property type="entry name" value="G_PROTEIN_RECEP_F3_4"/>
    <property type="match status" value="1"/>
</dbReference>
<keyword evidence="11" id="KW-0732">Signal</keyword>
<keyword evidence="18" id="KW-0770">Synapse</keyword>
<dbReference type="PROSITE" id="PS00979">
    <property type="entry name" value="G_PROTEIN_RECEP_F3_1"/>
    <property type="match status" value="1"/>
</dbReference>
<evidence type="ECO:0000256" key="31">
    <source>
        <dbReference type="ARBA" id="ARBA00062116"/>
    </source>
</evidence>
<dbReference type="Gene3D" id="3.40.50.2300">
    <property type="match status" value="2"/>
</dbReference>
<dbReference type="CDD" id="cd18793">
    <property type="entry name" value="SF2_C_SNF"/>
    <property type="match status" value="1"/>
</dbReference>
<dbReference type="InterPro" id="IPR001828">
    <property type="entry name" value="ANF_lig-bd_rcpt"/>
</dbReference>
<feature type="domain" description="Helicase C-terminal" evidence="37">
    <location>
        <begin position="692"/>
        <end position="860"/>
    </location>
</feature>
<accession>A0A061IBC8</accession>
<keyword evidence="22" id="KW-1015">Disulfide bond</keyword>
<name>A0A061IBC8_CRIGR</name>
<keyword evidence="21 34" id="KW-0472">Membrane</keyword>
<evidence type="ECO:0000256" key="32">
    <source>
        <dbReference type="ARBA" id="ARBA00070135"/>
    </source>
</evidence>
<feature type="compositionally biased region" description="Polar residues" evidence="33">
    <location>
        <begin position="1401"/>
        <end position="1412"/>
    </location>
</feature>
<keyword evidence="16" id="KW-0832">Ubl conjugation</keyword>
<dbReference type="Gene3D" id="2.10.50.30">
    <property type="entry name" value="GPCR, family 3, nine cysteines domain"/>
    <property type="match status" value="1"/>
</dbReference>
<dbReference type="InterPro" id="IPR017979">
    <property type="entry name" value="GPCR_3_CS"/>
</dbReference>
<evidence type="ECO:0000256" key="19">
    <source>
        <dbReference type="ARBA" id="ARBA00023040"/>
    </source>
</evidence>
<dbReference type="PRINTS" id="PR00248">
    <property type="entry name" value="GPCRMGR"/>
</dbReference>
<evidence type="ECO:0000256" key="28">
    <source>
        <dbReference type="ARBA" id="ARBA00034103"/>
    </source>
</evidence>
<evidence type="ECO:0000256" key="9">
    <source>
        <dbReference type="ARBA" id="ARBA00022553"/>
    </source>
</evidence>
<feature type="transmembrane region" description="Helical" evidence="34">
    <location>
        <begin position="2244"/>
        <end position="2266"/>
    </location>
</feature>
<dbReference type="PROSITE" id="PS00980">
    <property type="entry name" value="G_PROTEIN_RECEP_F3_2"/>
    <property type="match status" value="1"/>
</dbReference>
<dbReference type="Proteomes" id="UP000030759">
    <property type="component" value="Unassembled WGS sequence"/>
</dbReference>
<dbReference type="Gene3D" id="3.40.50.300">
    <property type="entry name" value="P-loop containing nucleotide triphosphate hydrolases"/>
    <property type="match status" value="1"/>
</dbReference>
<keyword evidence="23" id="KW-0675">Receptor</keyword>
<organism evidence="38 39">
    <name type="scientific">Cricetulus griseus</name>
    <name type="common">Chinese hamster</name>
    <name type="synonym">Cricetulus barabensis griseus</name>
    <dbReference type="NCBI Taxonomy" id="10029"/>
    <lineage>
        <taxon>Eukaryota</taxon>
        <taxon>Metazoa</taxon>
        <taxon>Chordata</taxon>
        <taxon>Craniata</taxon>
        <taxon>Vertebrata</taxon>
        <taxon>Euteleostomi</taxon>
        <taxon>Mammalia</taxon>
        <taxon>Eutheria</taxon>
        <taxon>Euarchontoglires</taxon>
        <taxon>Glires</taxon>
        <taxon>Rodentia</taxon>
        <taxon>Myomorpha</taxon>
        <taxon>Muroidea</taxon>
        <taxon>Cricetidae</taxon>
        <taxon>Cricetinae</taxon>
        <taxon>Cricetulus</taxon>
    </lineage>
</organism>
<dbReference type="SMART" id="SM00490">
    <property type="entry name" value="HELICc"/>
    <property type="match status" value="1"/>
</dbReference>
<keyword evidence="15" id="KW-0067">ATP-binding</keyword>
<dbReference type="PANTHER" id="PTHR45797:SF1">
    <property type="entry name" value="HELICASE ARIP4"/>
    <property type="match status" value="1"/>
</dbReference>
<dbReference type="InterPro" id="IPR044574">
    <property type="entry name" value="ARIP4-like"/>
</dbReference>
<keyword evidence="25" id="KW-0807">Transducer</keyword>
<dbReference type="PANTHER" id="PTHR45797">
    <property type="entry name" value="RAD54-LIKE"/>
    <property type="match status" value="1"/>
</dbReference>
<dbReference type="Pfam" id="PF07562">
    <property type="entry name" value="NCD3G"/>
    <property type="match status" value="1"/>
</dbReference>
<dbReference type="Pfam" id="PF01094">
    <property type="entry name" value="ANF_receptor"/>
    <property type="match status" value="1"/>
</dbReference>
<feature type="compositionally biased region" description="Basic and acidic residues" evidence="33">
    <location>
        <begin position="1416"/>
        <end position="1428"/>
    </location>
</feature>
<comment type="similarity">
    <text evidence="5">Belongs to the G-protein coupled receptor 3 family.</text>
</comment>
<evidence type="ECO:0000313" key="38">
    <source>
        <dbReference type="EMBL" id="ERE76599.1"/>
    </source>
</evidence>
<keyword evidence="26" id="KW-0539">Nucleus</keyword>
<dbReference type="InterPro" id="IPR017978">
    <property type="entry name" value="GPCR_3_C"/>
</dbReference>
<reference evidence="39" key="1">
    <citation type="journal article" date="2013" name="Nat. Biotechnol.">
        <title>Chinese hamster genome sequenced from sorted chromosomes.</title>
        <authorList>
            <person name="Brinkrolf K."/>
            <person name="Rupp O."/>
            <person name="Laux H."/>
            <person name="Kollin F."/>
            <person name="Ernst W."/>
            <person name="Linke B."/>
            <person name="Kofler R."/>
            <person name="Romand S."/>
            <person name="Hesse F."/>
            <person name="Budach W.E."/>
            <person name="Galosy S."/>
            <person name="Muller D."/>
            <person name="Noll T."/>
            <person name="Wienberg J."/>
            <person name="Jostock T."/>
            <person name="Leonard M."/>
            <person name="Grillari J."/>
            <person name="Tauch A."/>
            <person name="Goesmann A."/>
            <person name="Helk B."/>
            <person name="Mott J.E."/>
            <person name="Puhler A."/>
            <person name="Borth N."/>
        </authorList>
    </citation>
    <scope>NUCLEOTIDE SEQUENCE [LARGE SCALE GENOMIC DNA]</scope>
    <source>
        <strain evidence="39">17A/GY</strain>
    </source>
</reference>
<dbReference type="Pfam" id="PF00271">
    <property type="entry name" value="Helicase_C"/>
    <property type="match status" value="1"/>
</dbReference>
<dbReference type="GO" id="GO:0045944">
    <property type="term" value="P:positive regulation of transcription by RNA polymerase II"/>
    <property type="evidence" value="ECO:0007669"/>
    <property type="project" value="UniProtKB-ARBA"/>
</dbReference>
<dbReference type="GO" id="GO:0045202">
    <property type="term" value="C:synapse"/>
    <property type="evidence" value="ECO:0007669"/>
    <property type="project" value="UniProtKB-SubCell"/>
</dbReference>
<evidence type="ECO:0000256" key="18">
    <source>
        <dbReference type="ARBA" id="ARBA00023018"/>
    </source>
</evidence>
<evidence type="ECO:0000256" key="29">
    <source>
        <dbReference type="ARBA" id="ARBA00047995"/>
    </source>
</evidence>
<evidence type="ECO:0000259" key="35">
    <source>
        <dbReference type="PROSITE" id="PS50259"/>
    </source>
</evidence>
<dbReference type="SMART" id="SM00487">
    <property type="entry name" value="DEXDc"/>
    <property type="match status" value="1"/>
</dbReference>
<keyword evidence="24" id="KW-0325">Glycoprotein</keyword>
<keyword evidence="7" id="KW-1003">Cell membrane</keyword>
<comment type="catalytic activity">
    <reaction evidence="29">
        <text>ATP + H2O = ADP + phosphate + H(+)</text>
        <dbReference type="Rhea" id="RHEA:13065"/>
        <dbReference type="ChEBI" id="CHEBI:15377"/>
        <dbReference type="ChEBI" id="CHEBI:15378"/>
        <dbReference type="ChEBI" id="CHEBI:30616"/>
        <dbReference type="ChEBI" id="CHEBI:43474"/>
        <dbReference type="ChEBI" id="CHEBI:456216"/>
        <dbReference type="EC" id="3.6.4.12"/>
    </reaction>
</comment>
<evidence type="ECO:0000256" key="27">
    <source>
        <dbReference type="ARBA" id="ARBA00023273"/>
    </source>
</evidence>
<proteinExistence type="inferred from homology"/>
<dbReference type="CDD" id="cd15447">
    <property type="entry name" value="7tmC_mGluR2"/>
    <property type="match status" value="1"/>
</dbReference>
<evidence type="ECO:0000259" key="37">
    <source>
        <dbReference type="PROSITE" id="PS51194"/>
    </source>
</evidence>
<evidence type="ECO:0000256" key="3">
    <source>
        <dbReference type="ARBA" id="ARBA00004651"/>
    </source>
</evidence>
<evidence type="ECO:0000256" key="15">
    <source>
        <dbReference type="ARBA" id="ARBA00022840"/>
    </source>
</evidence>
<evidence type="ECO:0000256" key="21">
    <source>
        <dbReference type="ARBA" id="ARBA00023136"/>
    </source>
</evidence>
<dbReference type="PRINTS" id="PR00593">
    <property type="entry name" value="MTABOTROPICR"/>
</dbReference>
<evidence type="ECO:0000256" key="12">
    <source>
        <dbReference type="ARBA" id="ARBA00022741"/>
    </source>
</evidence>
<feature type="region of interest" description="Disordered" evidence="33">
    <location>
        <begin position="1"/>
        <end position="137"/>
    </location>
</feature>
<keyword evidence="9" id="KW-0597">Phosphoprotein</keyword>
<keyword evidence="27" id="KW-0966">Cell projection</keyword>
<dbReference type="InterPro" id="IPR027417">
    <property type="entry name" value="P-loop_NTPase"/>
</dbReference>
<dbReference type="InterPro" id="IPR011500">
    <property type="entry name" value="GPCR_3_9-Cys_dom"/>
</dbReference>
<feature type="compositionally biased region" description="Basic residues" evidence="33">
    <location>
        <begin position="99"/>
        <end position="114"/>
    </location>
</feature>
<dbReference type="InterPro" id="IPR000337">
    <property type="entry name" value="GPCR_3"/>
</dbReference>
<feature type="region of interest" description="Disordered" evidence="33">
    <location>
        <begin position="1085"/>
        <end position="1135"/>
    </location>
</feature>
<feature type="region of interest" description="Disordered" evidence="33">
    <location>
        <begin position="1367"/>
        <end position="1455"/>
    </location>
</feature>
<evidence type="ECO:0000256" key="23">
    <source>
        <dbReference type="ARBA" id="ARBA00023170"/>
    </source>
</evidence>
<keyword evidence="8" id="KW-1017">Isopeptide bond</keyword>
<feature type="compositionally biased region" description="Low complexity" evidence="33">
    <location>
        <begin position="1429"/>
        <end position="1438"/>
    </location>
</feature>
<keyword evidence="20" id="KW-0238">DNA-binding</keyword>
<dbReference type="InterPro" id="IPR038718">
    <property type="entry name" value="SNF2-like_sf"/>
</dbReference>
<evidence type="ECO:0000256" key="30">
    <source>
        <dbReference type="ARBA" id="ARBA00057394"/>
    </source>
</evidence>
<dbReference type="FunFam" id="3.40.50.2300:FF:000029">
    <property type="entry name" value="Metabotropic glutamate receptor 3"/>
    <property type="match status" value="1"/>
</dbReference>
<feature type="region of interest" description="Disordered" evidence="33">
    <location>
        <begin position="612"/>
        <end position="631"/>
    </location>
</feature>
<dbReference type="InterPro" id="IPR049730">
    <property type="entry name" value="SNF2/RAD54-like_C"/>
</dbReference>
<dbReference type="Pfam" id="PF00003">
    <property type="entry name" value="7tm_3"/>
    <property type="match status" value="1"/>
</dbReference>
<feature type="transmembrane region" description="Helical" evidence="34">
    <location>
        <begin position="2272"/>
        <end position="2296"/>
    </location>
</feature>
<feature type="domain" description="Helicase ATP-binding" evidence="36">
    <location>
        <begin position="291"/>
        <end position="476"/>
    </location>
</feature>
<feature type="transmembrane region" description="Helical" evidence="34">
    <location>
        <begin position="2158"/>
        <end position="2185"/>
    </location>
</feature>
<comment type="subcellular location">
    <subcellularLocation>
        <location evidence="3">Cell membrane</location>
        <topology evidence="3">Multi-pass membrane protein</topology>
    </subcellularLocation>
    <subcellularLocation>
        <location evidence="2">Cell projection</location>
        <location evidence="2">Dendrite</location>
    </subcellularLocation>
    <subcellularLocation>
        <location evidence="1">Nucleus</location>
    </subcellularLocation>
    <subcellularLocation>
        <location evidence="28">Synapse</location>
    </subcellularLocation>
</comment>
<feature type="compositionally biased region" description="Low complexity" evidence="33">
    <location>
        <begin position="1098"/>
        <end position="1113"/>
    </location>
</feature>
<comment type="subunit">
    <text evidence="31">Forms heterodimers with GRM3 or GRM4. Interacts with GNAI1. Interacts with TAMALIN. Interacts with HTR2A.</text>
</comment>
<dbReference type="GO" id="GO:0016887">
    <property type="term" value="F:ATP hydrolysis activity"/>
    <property type="evidence" value="ECO:0007669"/>
    <property type="project" value="InterPro"/>
</dbReference>
<evidence type="ECO:0000256" key="24">
    <source>
        <dbReference type="ARBA" id="ARBA00023180"/>
    </source>
</evidence>
<dbReference type="GO" id="GO:0005524">
    <property type="term" value="F:ATP binding"/>
    <property type="evidence" value="ECO:0007669"/>
    <property type="project" value="UniProtKB-KW"/>
</dbReference>
<dbReference type="CDD" id="cd06375">
    <property type="entry name" value="PBP1_mGluR_groupII"/>
    <property type="match status" value="1"/>
</dbReference>
<dbReference type="FunFam" id="3.40.50.2300:FF:001113">
    <property type="match status" value="1"/>
</dbReference>
<feature type="compositionally biased region" description="Polar residues" evidence="33">
    <location>
        <begin position="1384"/>
        <end position="1393"/>
    </location>
</feature>
<dbReference type="InterPro" id="IPR014001">
    <property type="entry name" value="Helicase_ATP-bd"/>
</dbReference>
<evidence type="ECO:0000256" key="1">
    <source>
        <dbReference type="ARBA" id="ARBA00004123"/>
    </source>
</evidence>
<dbReference type="FunFam" id="3.40.50.300:FF:000377">
    <property type="entry name" value="transcriptional regulator ATRX isoform X1"/>
    <property type="match status" value="1"/>
</dbReference>
<feature type="transmembrane region" description="Helical" evidence="34">
    <location>
        <begin position="1475"/>
        <end position="1498"/>
    </location>
</feature>
<dbReference type="Gene3D" id="3.40.50.10810">
    <property type="entry name" value="Tandem AAA-ATPase domain"/>
    <property type="match status" value="1"/>
</dbReference>
<dbReference type="InterPro" id="IPR001458">
    <property type="entry name" value="GPCR_3_mGluR2"/>
</dbReference>
<feature type="compositionally biased region" description="Low complexity" evidence="33">
    <location>
        <begin position="72"/>
        <end position="82"/>
    </location>
</feature>
<evidence type="ECO:0000256" key="33">
    <source>
        <dbReference type="SAM" id="MobiDB-lite"/>
    </source>
</evidence>
<evidence type="ECO:0000256" key="4">
    <source>
        <dbReference type="ARBA" id="ARBA00007025"/>
    </source>
</evidence>
<evidence type="ECO:0000256" key="17">
    <source>
        <dbReference type="ARBA" id="ARBA00022989"/>
    </source>
</evidence>
<evidence type="ECO:0000256" key="8">
    <source>
        <dbReference type="ARBA" id="ARBA00022499"/>
    </source>
</evidence>
<dbReference type="InterPro" id="IPR038550">
    <property type="entry name" value="GPCR_3_9-Cys_sf"/>
</dbReference>
<feature type="region of interest" description="Disordered" evidence="33">
    <location>
        <begin position="214"/>
        <end position="233"/>
    </location>
</feature>
<keyword evidence="13 38" id="KW-0378">Hydrolase</keyword>
<evidence type="ECO:0000256" key="5">
    <source>
        <dbReference type="ARBA" id="ARBA00007242"/>
    </source>
</evidence>
<dbReference type="PROSITE" id="PS51194">
    <property type="entry name" value="HELICASE_CTER"/>
    <property type="match status" value="1"/>
</dbReference>
<dbReference type="EC" id="3.6.4.12" evidence="6"/>
<keyword evidence="12" id="KW-0547">Nucleotide-binding</keyword>
<evidence type="ECO:0000256" key="13">
    <source>
        <dbReference type="ARBA" id="ARBA00022801"/>
    </source>
</evidence>
<dbReference type="PRINTS" id="PR01052">
    <property type="entry name" value="MTABOTROPC2R"/>
</dbReference>
<evidence type="ECO:0000256" key="2">
    <source>
        <dbReference type="ARBA" id="ARBA00004279"/>
    </source>
</evidence>
<dbReference type="PROSITE" id="PS51192">
    <property type="entry name" value="HELICASE_ATP_BIND_1"/>
    <property type="match status" value="1"/>
</dbReference>
<dbReference type="GO" id="GO:0030425">
    <property type="term" value="C:dendrite"/>
    <property type="evidence" value="ECO:0007669"/>
    <property type="project" value="UniProtKB-SubCell"/>
</dbReference>
<evidence type="ECO:0000256" key="16">
    <source>
        <dbReference type="ARBA" id="ARBA00022843"/>
    </source>
</evidence>
<keyword evidence="14 38" id="KW-0347">Helicase</keyword>
<evidence type="ECO:0000256" key="10">
    <source>
        <dbReference type="ARBA" id="ARBA00022692"/>
    </source>
</evidence>
<dbReference type="GO" id="GO:0001641">
    <property type="term" value="F:group II metabotropic glutamate receptor activity"/>
    <property type="evidence" value="ECO:0007669"/>
    <property type="project" value="UniProtKB-ARBA"/>
</dbReference>
<dbReference type="InterPro" id="IPR000162">
    <property type="entry name" value="GPCR_3_mtglu_rcpt"/>
</dbReference>
<dbReference type="SUPFAM" id="SSF52540">
    <property type="entry name" value="P-loop containing nucleoside triphosphate hydrolases"/>
    <property type="match status" value="2"/>
</dbReference>
<feature type="transmembrane region" description="Helical" evidence="34">
    <location>
        <begin position="1160"/>
        <end position="1183"/>
    </location>
</feature>
<feature type="compositionally biased region" description="Acidic residues" evidence="33">
    <location>
        <begin position="11"/>
        <end position="49"/>
    </location>
</feature>